<evidence type="ECO:0000256" key="4">
    <source>
        <dbReference type="ARBA" id="ARBA00023136"/>
    </source>
</evidence>
<dbReference type="GO" id="GO:0022857">
    <property type="term" value="F:transmembrane transporter activity"/>
    <property type="evidence" value="ECO:0007669"/>
    <property type="project" value="InterPro"/>
</dbReference>
<comment type="subcellular location">
    <subcellularLocation>
        <location evidence="1">Membrane</location>
        <topology evidence="1">Multi-pass membrane protein</topology>
    </subcellularLocation>
</comment>
<evidence type="ECO:0000256" key="3">
    <source>
        <dbReference type="ARBA" id="ARBA00022989"/>
    </source>
</evidence>
<dbReference type="RefSeq" id="XP_013341599.1">
    <property type="nucleotide sequence ID" value="XM_013486145.1"/>
</dbReference>
<sequence length="541" mass="59363">MTAGSSKDAINVAEIEQHEQLNTSSKLPDVSEVEITPLLKNSSPNNSPYKHGAHQMRPRNILIVMTVLILIVQCGDQISEAPLTRIFESIYCYQYWEQEDPSKILIPRSAIGPGALGGVEERWCKVAEVQGKVAMLKGTQQFLDCIPGLILSIPVGILADRWGRKPIVVLGLCAFPLSLAWKLFVCWFWQSLSLRVSWFSALHALVFGGSPVLSAMLFVIISDVTNQDTRSAILLRIFSANLSANLICPPIAAWIMTRNPLVAVFIGVGCFAIGAPICLWIPETLGYQQPITKSDEESNDEEESRSTSAIRIQGFLRQCYEPLVESTDYFLQDKRVILLIVTFVPIMLTVTLVPLLLQYTSTRYGMTFSEATLLLTVRAGVTIVMFLGIQSWIYHLLAKAGMSGQKRDLLLARGSACLLFIGWTAIGFAPNAFFFTISLMVATLGNGFPVFLRSFLTGLVAPNKVAELYTIIGVVDTLGLMLGGPLLAWLFERGMQLGGTFIGLPFMGLGLVYAVVLASLLKIGHSKHAHMMQEDVDGAAE</sequence>
<evidence type="ECO:0008006" key="8">
    <source>
        <dbReference type="Google" id="ProtNLM"/>
    </source>
</evidence>
<name>A0A074Y654_AURSE</name>
<dbReference type="OMA" id="FFYRFCT"/>
<dbReference type="EMBL" id="KL584767">
    <property type="protein sequence ID" value="KEQ93175.1"/>
    <property type="molecule type" value="Genomic_DNA"/>
</dbReference>
<dbReference type="PANTHER" id="PTHR23507:SF1">
    <property type="entry name" value="FI18259P1-RELATED"/>
    <property type="match status" value="1"/>
</dbReference>
<dbReference type="PANTHER" id="PTHR23507">
    <property type="entry name" value="ZGC:174356"/>
    <property type="match status" value="1"/>
</dbReference>
<dbReference type="Pfam" id="PF07690">
    <property type="entry name" value="MFS_1"/>
    <property type="match status" value="1"/>
</dbReference>
<feature type="transmembrane region" description="Helical" evidence="5">
    <location>
        <begin position="468"/>
        <end position="491"/>
    </location>
</feature>
<dbReference type="GeneID" id="25367132"/>
<evidence type="ECO:0000313" key="7">
    <source>
        <dbReference type="Proteomes" id="UP000030641"/>
    </source>
</evidence>
<dbReference type="AlphaFoldDB" id="A0A074Y654"/>
<keyword evidence="4 5" id="KW-0472">Membrane</keyword>
<protein>
    <recommendedName>
        <fullName evidence="8">Major facilitator superfamily (MFS) profile domain-containing protein</fullName>
    </recommendedName>
</protein>
<dbReference type="Gene3D" id="1.20.1250.20">
    <property type="entry name" value="MFS general substrate transporter like domains"/>
    <property type="match status" value="1"/>
</dbReference>
<feature type="transmembrane region" description="Helical" evidence="5">
    <location>
        <begin position="261"/>
        <end position="281"/>
    </location>
</feature>
<feature type="transmembrane region" description="Helical" evidence="5">
    <location>
        <begin position="497"/>
        <end position="521"/>
    </location>
</feature>
<gene>
    <name evidence="6" type="ORF">AUEXF2481DRAFT_42420</name>
</gene>
<proteinExistence type="predicted"/>
<feature type="transmembrane region" description="Helical" evidence="5">
    <location>
        <begin position="196"/>
        <end position="221"/>
    </location>
</feature>
<feature type="transmembrane region" description="Helical" evidence="5">
    <location>
        <begin position="167"/>
        <end position="190"/>
    </location>
</feature>
<evidence type="ECO:0000256" key="2">
    <source>
        <dbReference type="ARBA" id="ARBA00022692"/>
    </source>
</evidence>
<dbReference type="GO" id="GO:0016020">
    <property type="term" value="C:membrane"/>
    <property type="evidence" value="ECO:0007669"/>
    <property type="project" value="UniProtKB-SubCell"/>
</dbReference>
<evidence type="ECO:0000313" key="6">
    <source>
        <dbReference type="EMBL" id="KEQ93175.1"/>
    </source>
</evidence>
<keyword evidence="2 5" id="KW-0812">Transmembrane</keyword>
<feature type="transmembrane region" description="Helical" evidence="5">
    <location>
        <begin position="233"/>
        <end position="255"/>
    </location>
</feature>
<feature type="transmembrane region" description="Helical" evidence="5">
    <location>
        <begin position="409"/>
        <end position="426"/>
    </location>
</feature>
<keyword evidence="3 5" id="KW-1133">Transmembrane helix</keyword>
<dbReference type="InParanoid" id="A0A074Y654"/>
<evidence type="ECO:0000256" key="1">
    <source>
        <dbReference type="ARBA" id="ARBA00004141"/>
    </source>
</evidence>
<dbReference type="SUPFAM" id="SSF103473">
    <property type="entry name" value="MFS general substrate transporter"/>
    <property type="match status" value="1"/>
</dbReference>
<dbReference type="InterPro" id="IPR011701">
    <property type="entry name" value="MFS"/>
</dbReference>
<feature type="transmembrane region" description="Helical" evidence="5">
    <location>
        <begin position="432"/>
        <end position="456"/>
    </location>
</feature>
<feature type="transmembrane region" description="Helical" evidence="5">
    <location>
        <begin position="336"/>
        <end position="357"/>
    </location>
</feature>
<feature type="transmembrane region" description="Helical" evidence="5">
    <location>
        <begin position="377"/>
        <end position="397"/>
    </location>
</feature>
<organism evidence="6 7">
    <name type="scientific">Aureobasidium subglaciale (strain EXF-2481)</name>
    <name type="common">Aureobasidium pullulans var. subglaciale</name>
    <dbReference type="NCBI Taxonomy" id="1043005"/>
    <lineage>
        <taxon>Eukaryota</taxon>
        <taxon>Fungi</taxon>
        <taxon>Dikarya</taxon>
        <taxon>Ascomycota</taxon>
        <taxon>Pezizomycotina</taxon>
        <taxon>Dothideomycetes</taxon>
        <taxon>Dothideomycetidae</taxon>
        <taxon>Dothideales</taxon>
        <taxon>Saccotheciaceae</taxon>
        <taxon>Aureobasidium</taxon>
    </lineage>
</organism>
<accession>A0A074Y654</accession>
<dbReference type="OrthoDB" id="194139at2759"/>
<reference evidence="6 7" key="1">
    <citation type="journal article" date="2014" name="BMC Genomics">
        <title>Genome sequencing of four Aureobasidium pullulans varieties: biotechnological potential, stress tolerance, and description of new species.</title>
        <authorList>
            <person name="Gostin Ar C."/>
            <person name="Ohm R.A."/>
            <person name="Kogej T."/>
            <person name="Sonjak S."/>
            <person name="Turk M."/>
            <person name="Zajc J."/>
            <person name="Zalar P."/>
            <person name="Grube M."/>
            <person name="Sun H."/>
            <person name="Han J."/>
            <person name="Sharma A."/>
            <person name="Chiniquy J."/>
            <person name="Ngan C.Y."/>
            <person name="Lipzen A."/>
            <person name="Barry K."/>
            <person name="Grigoriev I.V."/>
            <person name="Gunde-Cimerman N."/>
        </authorList>
    </citation>
    <scope>NUCLEOTIDE SEQUENCE [LARGE SCALE GENOMIC DNA]</scope>
    <source>
        <strain evidence="6 7">EXF-2481</strain>
    </source>
</reference>
<dbReference type="InterPro" id="IPR036259">
    <property type="entry name" value="MFS_trans_sf"/>
</dbReference>
<evidence type="ECO:0000256" key="5">
    <source>
        <dbReference type="SAM" id="Phobius"/>
    </source>
</evidence>
<dbReference type="Proteomes" id="UP000030641">
    <property type="component" value="Unassembled WGS sequence"/>
</dbReference>
<keyword evidence="7" id="KW-1185">Reference proteome</keyword>
<dbReference type="HOGENOM" id="CLU_013756_2_1_1"/>